<dbReference type="InterPro" id="IPR036312">
    <property type="entry name" value="Bifun_inhib/LTP/seed_sf"/>
</dbReference>
<organism evidence="1 2">
    <name type="scientific">Lithocarpus litseifolius</name>
    <dbReference type="NCBI Taxonomy" id="425828"/>
    <lineage>
        <taxon>Eukaryota</taxon>
        <taxon>Viridiplantae</taxon>
        <taxon>Streptophyta</taxon>
        <taxon>Embryophyta</taxon>
        <taxon>Tracheophyta</taxon>
        <taxon>Spermatophyta</taxon>
        <taxon>Magnoliopsida</taxon>
        <taxon>eudicotyledons</taxon>
        <taxon>Gunneridae</taxon>
        <taxon>Pentapetalae</taxon>
        <taxon>rosids</taxon>
        <taxon>fabids</taxon>
        <taxon>Fagales</taxon>
        <taxon>Fagaceae</taxon>
        <taxon>Lithocarpus</taxon>
    </lineage>
</organism>
<evidence type="ECO:0000313" key="2">
    <source>
        <dbReference type="Proteomes" id="UP001459277"/>
    </source>
</evidence>
<accession>A0AAW2CBG1</accession>
<reference evidence="1 2" key="1">
    <citation type="submission" date="2024-01" db="EMBL/GenBank/DDBJ databases">
        <title>A telomere-to-telomere, gap-free genome of sweet tea (Lithocarpus litseifolius).</title>
        <authorList>
            <person name="Zhou J."/>
        </authorList>
    </citation>
    <scope>NUCLEOTIDE SEQUENCE [LARGE SCALE GENOMIC DNA]</scope>
    <source>
        <strain evidence="1">Zhou-2022a</strain>
        <tissue evidence="1">Leaf</tissue>
    </source>
</reference>
<dbReference type="EMBL" id="JAZDWU010000007">
    <property type="protein sequence ID" value="KAK9995641.1"/>
    <property type="molecule type" value="Genomic_DNA"/>
</dbReference>
<dbReference type="Gene3D" id="1.10.110.10">
    <property type="entry name" value="Plant lipid-transfer and hydrophobic proteins"/>
    <property type="match status" value="1"/>
</dbReference>
<comment type="caution">
    <text evidence="1">The sequence shown here is derived from an EMBL/GenBank/DDBJ whole genome shotgun (WGS) entry which is preliminary data.</text>
</comment>
<dbReference type="Proteomes" id="UP001459277">
    <property type="component" value="Unassembled WGS sequence"/>
</dbReference>
<dbReference type="AlphaFoldDB" id="A0AAW2CBG1"/>
<proteinExistence type="predicted"/>
<gene>
    <name evidence="1" type="ORF">SO802_020327</name>
</gene>
<keyword evidence="2" id="KW-1185">Reference proteome</keyword>
<name>A0AAW2CBG1_9ROSI</name>
<evidence type="ECO:0000313" key="1">
    <source>
        <dbReference type="EMBL" id="KAK9995641.1"/>
    </source>
</evidence>
<sequence>MTPKHIEGVGLAGELHCLHEQEEREEHCLHDRPHLFTTTKAAAGPALCADVNAALQPCKTIPLTGNPSDPSPDGCFAGLKNIQTITATVGVEATCQCVHAALALANPTSLAIVGGGGDISVQVQINC</sequence>
<protein>
    <submittedName>
        <fullName evidence="1">Uncharacterized protein</fullName>
    </submittedName>
</protein>